<protein>
    <recommendedName>
        <fullName evidence="2">SAM domain-containing protein</fullName>
    </recommendedName>
</protein>
<dbReference type="Pfam" id="PF00536">
    <property type="entry name" value="SAM_1"/>
    <property type="match status" value="1"/>
</dbReference>
<feature type="domain" description="SAM" evidence="2">
    <location>
        <begin position="91"/>
        <end position="154"/>
    </location>
</feature>
<evidence type="ECO:0000259" key="2">
    <source>
        <dbReference type="PROSITE" id="PS50105"/>
    </source>
</evidence>
<dbReference type="PROSITE" id="PS50105">
    <property type="entry name" value="SAM_DOMAIN"/>
    <property type="match status" value="1"/>
</dbReference>
<dbReference type="EMBL" id="BRYA01000044">
    <property type="protein sequence ID" value="GMI34509.1"/>
    <property type="molecule type" value="Genomic_DNA"/>
</dbReference>
<feature type="compositionally biased region" description="Basic and acidic residues" evidence="1">
    <location>
        <begin position="372"/>
        <end position="385"/>
    </location>
</feature>
<feature type="region of interest" description="Disordered" evidence="1">
    <location>
        <begin position="1"/>
        <end position="25"/>
    </location>
</feature>
<name>A0A9W7G5P9_9STRA</name>
<dbReference type="Gene3D" id="1.10.150.50">
    <property type="entry name" value="Transcription Factor, Ets-1"/>
    <property type="match status" value="1"/>
</dbReference>
<gene>
    <name evidence="3" type="ORF">TrCOL_g1264</name>
</gene>
<evidence type="ECO:0000313" key="3">
    <source>
        <dbReference type="EMBL" id="GMI34509.1"/>
    </source>
</evidence>
<sequence>MEHHELSSQGLELGQDGRGMRTSSSTSALRPAASWYNQALHPAYSSLTQPFNQRQKMLSQSSLNTFQQTGTLMSLSLRQATESLPMAVSDWSEVDVGAFLDNIGLHEYSQVFIHERIRGVTLADLTMEDVYGLGVHRLGDRKYFFKALEHILAEDEAHHSNYVPLSRNSRVPPPSGRAVSTSFDVMARQRRSAEQQHIAFNSTAESLLVEEDEELLEPVQVVIKKKATKKPVANPLDRPRNVAPVDFIEYKAIDPRDVPRNNKRRMSGPPAIEVTAPVTPQHALASSVVEHATEVALSSQIPPTTTVKRRKKAMGGAGGRRRDLTISPEVTLPRRDPALPPLVDEEVNSLSSEHENYVDEANTPKRPPHQPHHSEGILRGKDKPPPKTVEFEQFVENHDEIPKSSISK</sequence>
<comment type="caution">
    <text evidence="3">The sequence shown here is derived from an EMBL/GenBank/DDBJ whole genome shotgun (WGS) entry which is preliminary data.</text>
</comment>
<dbReference type="AlphaFoldDB" id="A0A9W7G5P9"/>
<evidence type="ECO:0000313" key="4">
    <source>
        <dbReference type="Proteomes" id="UP001165065"/>
    </source>
</evidence>
<dbReference type="SUPFAM" id="SSF47769">
    <property type="entry name" value="SAM/Pointed domain"/>
    <property type="match status" value="1"/>
</dbReference>
<organism evidence="3 4">
    <name type="scientific">Triparma columacea</name>
    <dbReference type="NCBI Taxonomy" id="722753"/>
    <lineage>
        <taxon>Eukaryota</taxon>
        <taxon>Sar</taxon>
        <taxon>Stramenopiles</taxon>
        <taxon>Ochrophyta</taxon>
        <taxon>Bolidophyceae</taxon>
        <taxon>Parmales</taxon>
        <taxon>Triparmaceae</taxon>
        <taxon>Triparma</taxon>
    </lineage>
</organism>
<feature type="region of interest" description="Disordered" evidence="1">
    <location>
        <begin position="295"/>
        <end position="388"/>
    </location>
</feature>
<dbReference type="Proteomes" id="UP001165065">
    <property type="component" value="Unassembled WGS sequence"/>
</dbReference>
<accession>A0A9W7G5P9</accession>
<dbReference type="SMART" id="SM00454">
    <property type="entry name" value="SAM"/>
    <property type="match status" value="1"/>
</dbReference>
<proteinExistence type="predicted"/>
<dbReference type="InterPro" id="IPR013761">
    <property type="entry name" value="SAM/pointed_sf"/>
</dbReference>
<reference evidence="4" key="1">
    <citation type="journal article" date="2023" name="Commun. Biol.">
        <title>Genome analysis of Parmales, the sister group of diatoms, reveals the evolutionary specialization of diatoms from phago-mixotrophs to photoautotrophs.</title>
        <authorList>
            <person name="Ban H."/>
            <person name="Sato S."/>
            <person name="Yoshikawa S."/>
            <person name="Yamada K."/>
            <person name="Nakamura Y."/>
            <person name="Ichinomiya M."/>
            <person name="Sato N."/>
            <person name="Blanc-Mathieu R."/>
            <person name="Endo H."/>
            <person name="Kuwata A."/>
            <person name="Ogata H."/>
        </authorList>
    </citation>
    <scope>NUCLEOTIDE SEQUENCE [LARGE SCALE GENOMIC DNA]</scope>
</reference>
<dbReference type="InterPro" id="IPR001660">
    <property type="entry name" value="SAM"/>
</dbReference>
<feature type="compositionally biased region" description="Polar residues" evidence="1">
    <location>
        <begin position="296"/>
        <end position="306"/>
    </location>
</feature>
<keyword evidence="4" id="KW-1185">Reference proteome</keyword>
<dbReference type="OrthoDB" id="445896at2759"/>
<evidence type="ECO:0000256" key="1">
    <source>
        <dbReference type="SAM" id="MobiDB-lite"/>
    </source>
</evidence>